<sequence length="401" mass="41650">MTALDLAGLSAEALHAHRLRYALSALAIAVGIAAVVLMVSIGEGMRLFIIEQVSSFGTTLISVNPGKVETRGGMPGAMGGSVRKLTLDDARAMKRLPGVAGVVPVAYGTALVEYGNRGRRVFIYGVSHEAPAVWSMPVAAGRFLPELDYERGAPVAVLGPKLKRELFGDANALGETVRIGESRFRVIGLMASKGQFLGFDLDDTAYIPVGSAMRLLNRSELDEVDVRAASTDAIDPVAERLRALMIERHDGHEDVTIVTQKDAQVMVSNILGVVTTVVSGIAAISLLVGAIGILTIMWIVVRERTAEIGLVKAIGARRGQILAWYLAEAAATALAGGLGGLLAGMGGGALLAALVPGLQSHTSPLLVLGALAMAVTVGIASGVAPAMQAARLDPVQALRGE</sequence>
<evidence type="ECO:0000256" key="7">
    <source>
        <dbReference type="SAM" id="Phobius"/>
    </source>
</evidence>
<feature type="transmembrane region" description="Helical" evidence="7">
    <location>
        <begin position="365"/>
        <end position="384"/>
    </location>
</feature>
<dbReference type="PANTHER" id="PTHR30572">
    <property type="entry name" value="MEMBRANE COMPONENT OF TRANSPORTER-RELATED"/>
    <property type="match status" value="1"/>
</dbReference>
<dbReference type="InterPro" id="IPR025857">
    <property type="entry name" value="MacB_PCD"/>
</dbReference>
<feature type="domain" description="ABC3 transporter permease C-terminal" evidence="8">
    <location>
        <begin position="281"/>
        <end position="394"/>
    </location>
</feature>
<name>A0A832I2Y8_UNCEI</name>
<keyword evidence="3 7" id="KW-0812">Transmembrane</keyword>
<feature type="transmembrane region" description="Helical" evidence="7">
    <location>
        <begin position="322"/>
        <end position="345"/>
    </location>
</feature>
<dbReference type="InterPro" id="IPR050250">
    <property type="entry name" value="Macrolide_Exporter_MacB"/>
</dbReference>
<dbReference type="GO" id="GO:0005886">
    <property type="term" value="C:plasma membrane"/>
    <property type="evidence" value="ECO:0007669"/>
    <property type="project" value="UniProtKB-SubCell"/>
</dbReference>
<feature type="transmembrane region" description="Helical" evidence="7">
    <location>
        <begin position="270"/>
        <end position="301"/>
    </location>
</feature>
<comment type="subcellular location">
    <subcellularLocation>
        <location evidence="1">Cell membrane</location>
        <topology evidence="1">Multi-pass membrane protein</topology>
    </subcellularLocation>
</comment>
<evidence type="ECO:0000256" key="5">
    <source>
        <dbReference type="ARBA" id="ARBA00023136"/>
    </source>
</evidence>
<dbReference type="Pfam" id="PF02687">
    <property type="entry name" value="FtsX"/>
    <property type="match status" value="1"/>
</dbReference>
<dbReference type="Pfam" id="PF12704">
    <property type="entry name" value="MacB_PCD"/>
    <property type="match status" value="1"/>
</dbReference>
<reference evidence="10" key="1">
    <citation type="journal article" date="2020" name="mSystems">
        <title>Genome- and Community-Level Interaction Insights into Carbon Utilization and Element Cycling Functions of Hydrothermarchaeota in Hydrothermal Sediment.</title>
        <authorList>
            <person name="Zhou Z."/>
            <person name="Liu Y."/>
            <person name="Xu W."/>
            <person name="Pan J."/>
            <person name="Luo Z.H."/>
            <person name="Li M."/>
        </authorList>
    </citation>
    <scope>NUCLEOTIDE SEQUENCE [LARGE SCALE GENOMIC DNA]</scope>
    <source>
        <strain evidence="10">SpSt-381</strain>
    </source>
</reference>
<evidence type="ECO:0000313" key="10">
    <source>
        <dbReference type="EMBL" id="HGZ43468.1"/>
    </source>
</evidence>
<protein>
    <submittedName>
        <fullName evidence="10">ABC transporter permease</fullName>
    </submittedName>
</protein>
<evidence type="ECO:0000256" key="2">
    <source>
        <dbReference type="ARBA" id="ARBA00022475"/>
    </source>
</evidence>
<comment type="similarity">
    <text evidence="6">Belongs to the ABC-4 integral membrane protein family.</text>
</comment>
<evidence type="ECO:0000256" key="3">
    <source>
        <dbReference type="ARBA" id="ARBA00022692"/>
    </source>
</evidence>
<evidence type="ECO:0000256" key="6">
    <source>
        <dbReference type="ARBA" id="ARBA00038076"/>
    </source>
</evidence>
<dbReference type="InterPro" id="IPR003838">
    <property type="entry name" value="ABC3_permease_C"/>
</dbReference>
<accession>A0A832I2Y8</accession>
<evidence type="ECO:0000256" key="1">
    <source>
        <dbReference type="ARBA" id="ARBA00004651"/>
    </source>
</evidence>
<keyword evidence="4 7" id="KW-1133">Transmembrane helix</keyword>
<feature type="domain" description="MacB-like periplasmic core" evidence="9">
    <location>
        <begin position="22"/>
        <end position="244"/>
    </location>
</feature>
<dbReference type="AlphaFoldDB" id="A0A832I2Y8"/>
<evidence type="ECO:0000259" key="8">
    <source>
        <dbReference type="Pfam" id="PF02687"/>
    </source>
</evidence>
<keyword evidence="5 7" id="KW-0472">Membrane</keyword>
<evidence type="ECO:0000256" key="4">
    <source>
        <dbReference type="ARBA" id="ARBA00022989"/>
    </source>
</evidence>
<dbReference type="EMBL" id="DSQF01000018">
    <property type="protein sequence ID" value="HGZ43468.1"/>
    <property type="molecule type" value="Genomic_DNA"/>
</dbReference>
<organism evidence="10">
    <name type="scientific">Eiseniibacteriota bacterium</name>
    <dbReference type="NCBI Taxonomy" id="2212470"/>
    <lineage>
        <taxon>Bacteria</taxon>
        <taxon>Candidatus Eiseniibacteriota</taxon>
    </lineage>
</organism>
<gene>
    <name evidence="10" type="ORF">ENR23_08590</name>
</gene>
<proteinExistence type="inferred from homology"/>
<dbReference type="PANTHER" id="PTHR30572:SF4">
    <property type="entry name" value="ABC TRANSPORTER PERMEASE YTRF"/>
    <property type="match status" value="1"/>
</dbReference>
<keyword evidence="2" id="KW-1003">Cell membrane</keyword>
<feature type="transmembrane region" description="Helical" evidence="7">
    <location>
        <begin position="21"/>
        <end position="42"/>
    </location>
</feature>
<evidence type="ECO:0000259" key="9">
    <source>
        <dbReference type="Pfam" id="PF12704"/>
    </source>
</evidence>
<comment type="caution">
    <text evidence="10">The sequence shown here is derived from an EMBL/GenBank/DDBJ whole genome shotgun (WGS) entry which is preliminary data.</text>
</comment>
<dbReference type="GO" id="GO:0022857">
    <property type="term" value="F:transmembrane transporter activity"/>
    <property type="evidence" value="ECO:0007669"/>
    <property type="project" value="TreeGrafter"/>
</dbReference>